<comment type="caution">
    <text evidence="1">The sequence shown here is derived from an EMBL/GenBank/DDBJ whole genome shotgun (WGS) entry which is preliminary data.</text>
</comment>
<gene>
    <name evidence="1" type="ORF">V6250_20285</name>
</gene>
<protein>
    <submittedName>
        <fullName evidence="1">Uncharacterized protein</fullName>
    </submittedName>
</protein>
<feature type="non-terminal residue" evidence="1">
    <location>
        <position position="1"/>
    </location>
</feature>
<organism evidence="1 2">
    <name type="scientific">Pseudoalteromonas undina</name>
    <dbReference type="NCBI Taxonomy" id="43660"/>
    <lineage>
        <taxon>Bacteria</taxon>
        <taxon>Pseudomonadati</taxon>
        <taxon>Pseudomonadota</taxon>
        <taxon>Gammaproteobacteria</taxon>
        <taxon>Alteromonadales</taxon>
        <taxon>Pseudoalteromonadaceae</taxon>
        <taxon>Pseudoalteromonas</taxon>
    </lineage>
</organism>
<sequence length="74" mass="8323">LQRTMDIKPQCYEATKTNIKVVMGMGWLSNPKQSESSNDLIVNELNKSLAVIEFEPSGRKITANSNFLNAMGYR</sequence>
<reference evidence="1" key="1">
    <citation type="submission" date="2024-02" db="EMBL/GenBank/DDBJ databases">
        <title>Bacteria isolated from the canopy kelp, Nereocystis luetkeana.</title>
        <authorList>
            <person name="Pfister C.A."/>
            <person name="Younker I.T."/>
            <person name="Light S.H."/>
        </authorList>
    </citation>
    <scope>NUCLEOTIDE SEQUENCE</scope>
    <source>
        <strain evidence="1">TN.2.01</strain>
    </source>
</reference>
<keyword evidence="2" id="KW-1185">Reference proteome</keyword>
<dbReference type="EMBL" id="JBAKAX010000104">
    <property type="protein sequence ID" value="MEL0606495.1"/>
    <property type="molecule type" value="Genomic_DNA"/>
</dbReference>
<evidence type="ECO:0000313" key="2">
    <source>
        <dbReference type="Proteomes" id="UP001374952"/>
    </source>
</evidence>
<dbReference type="Proteomes" id="UP001374952">
    <property type="component" value="Unassembled WGS sequence"/>
</dbReference>
<evidence type="ECO:0000313" key="1">
    <source>
        <dbReference type="EMBL" id="MEL0606495.1"/>
    </source>
</evidence>
<accession>A0ACC6R9X1</accession>
<name>A0ACC6R9X1_9GAMM</name>
<proteinExistence type="predicted"/>